<dbReference type="RefSeq" id="XP_062740516.1">
    <property type="nucleotide sequence ID" value="XM_062884087.1"/>
</dbReference>
<gene>
    <name evidence="1" type="ORF">QC762_0093790</name>
</gene>
<sequence length="77" mass="8588">MSSTLEYFRARHIARGERGKVFGSFVLMVSGSRSGAARFAVSLLLRRRWRGREWVGDGHVDGGNMVERYGVTTGGRI</sequence>
<evidence type="ECO:0000313" key="2">
    <source>
        <dbReference type="Proteomes" id="UP001323405"/>
    </source>
</evidence>
<dbReference type="GeneID" id="87903863"/>
<accession>A0ABR0G742</accession>
<reference evidence="1 2" key="1">
    <citation type="journal article" date="2023" name="bioRxiv">
        <title>High-quality genome assemblies of four members of thePodospora anserinaspecies complex.</title>
        <authorList>
            <person name="Ament-Velasquez S.L."/>
            <person name="Vogan A.A."/>
            <person name="Wallerman O."/>
            <person name="Hartmann F."/>
            <person name="Gautier V."/>
            <person name="Silar P."/>
            <person name="Giraud T."/>
            <person name="Johannesson H."/>
        </authorList>
    </citation>
    <scope>NUCLEOTIDE SEQUENCE [LARGE SCALE GENOMIC DNA]</scope>
    <source>
        <strain evidence="1 2">CBS 415.72m</strain>
    </source>
</reference>
<comment type="caution">
    <text evidence="1">The sequence shown here is derived from an EMBL/GenBank/DDBJ whole genome shotgun (WGS) entry which is preliminary data.</text>
</comment>
<proteinExistence type="predicted"/>
<name>A0ABR0G742_9PEZI</name>
<dbReference type="EMBL" id="JAFFHA010000008">
    <property type="protein sequence ID" value="KAK4651541.1"/>
    <property type="molecule type" value="Genomic_DNA"/>
</dbReference>
<organism evidence="1 2">
    <name type="scientific">Podospora pseudocomata</name>
    <dbReference type="NCBI Taxonomy" id="2093779"/>
    <lineage>
        <taxon>Eukaryota</taxon>
        <taxon>Fungi</taxon>
        <taxon>Dikarya</taxon>
        <taxon>Ascomycota</taxon>
        <taxon>Pezizomycotina</taxon>
        <taxon>Sordariomycetes</taxon>
        <taxon>Sordariomycetidae</taxon>
        <taxon>Sordariales</taxon>
        <taxon>Podosporaceae</taxon>
        <taxon>Podospora</taxon>
    </lineage>
</organism>
<evidence type="ECO:0000313" key="1">
    <source>
        <dbReference type="EMBL" id="KAK4651541.1"/>
    </source>
</evidence>
<protein>
    <submittedName>
        <fullName evidence="1">Uncharacterized protein</fullName>
    </submittedName>
</protein>
<keyword evidence="2" id="KW-1185">Reference proteome</keyword>
<dbReference type="Proteomes" id="UP001323405">
    <property type="component" value="Unassembled WGS sequence"/>
</dbReference>